<dbReference type="InterPro" id="IPR011989">
    <property type="entry name" value="ARM-like"/>
</dbReference>
<sequence>MSTSLAEQLQRLAVPQTSALKRDKKRPSLIFDPKEAAGLKRETVYHIGLEGLDELINKNEAFRIFQNSLFHITSKNFERSTVNGEDNEKLNKVIRKFLLLLSPYFLLHCTRKALEWLVCRYSIHEYNRDDLLMLALPYHESNFFVRVIQIMKFEEGESYSFLKQLQKASVHLPKQSLLNHATSNCAFLKHVGKYILQLIHQHSNPSVLTVAFNFYCSVYLGAIEFSHKINEDQVSMMLPSLLKGLNSDIADFCAASYVVTARLVTKASISDKLLQKIVEKVSEVKIEGLKTEATLLLVVLYQSQTQCPNINPAAVANLAEKSWLPEILQTLNNSGAFIVPFIRKLLCKGIQEGAHNNLKLVQGMVQNCLDTVKLDEESVVTVINALVDTMSPKAKFTDNVQYWLSEVLQTIERQYPTYFDKVICHILSQTSTADETAGRKKRCLSKILGNTEHYRGKVDILQKLYHANPMIREQAVKYLSTNFNLLRESEREFVRTSLIDRLNDDDLNVVKETLIVISKAEVVDVKSLKTVWIELATKCHRHPKEWLKVTKIVTKICCSFEDDWQMFFIMLPFLLPLSAKELSLAKRLVRLPLIANTNLFNPFLNKLESAPDIETFGKLILDTFQSNKYEETIKELLPVVEILPDDIGYRYVAFLVLSMMLPDDSSLDVGSSLVKMLCQQWTTNTGLNKKTEIAENFGTFVRLALQGKRLPAIAYLQCFENIIQKSKKPELELHLTDFSEKTPQNEFFLLSTEMLIKDAFSTLIRPFFERFCSGVPAQVVYFLNICICNNEALSKSIVTHCLRFLKVHLKNVTDDRSLMDDDLIVPFLLAGLLNQNEAERAAVFDIIELLISKFNVEPSPYFTFLGHLVKQKKEIIMDHEQSPLIFFNIFNSKLKKDAADLKSCKERFLEIACDEKSPSYLVSSILKLFSMVNNFEVLEKLAPVGLRLLEKCDETIQSFKSNILVYIINRIEADVLKDLDSKSSTWKLIEASIKADNVMIWLYDNENVCLSTIMLNQLDKEIFKVLKPDDCKHLLDIIIERAAIGRHPEIPPTVSRIFKHLDLDAHHITDQLVAMRDVQSPKTSDVAKRRRITVIPTIDILDTVQWKKGITVLEYIQDKKKIRSFEALLPVLFDLLKRCLDFDEQAAVEYPKQLLLAAILNCCQRSEAELPESVFNVELVVQCIRASQNPQTHHFALLLLAHTAHFVPKQVLLHMMAIFTFMGSSVLRHDDSYSFQVISKIIDTVVPILIEDNDPEKLGSVLRVFVGAMLDVPEHRRRPLYKQLLEKIDEKENLHIFLLVVFESQVLRSSLEKKSDQAEKRLDMAADLCRQFSPKTVIGACIKVLKFLKELPDEKDENSMQVQKTEKSFTVTTRTPKEFRHFKYVLLKFTTNLLSSQEFITQVATLQEEEELKLEGLFKEIIINILQYIQRISKVTDRAANTPQAHYWKVVLHLSYDILDGVNALVTSKMFLLITKGLMVHNLNTVRRRILELLNTKLQFNLQFFEDCDKNEIYSIIPPLISIVETLNEEIDQEQETIVQTALLSLKLLVKALAVKEPEKFVPILEFITNVLQSGKAQNNVLASVLLCLAELCVNLRAHAISALPNFMPSVIKILKKCKREETPSVLLRSVITTVEKIFDSMPLFLSPYLEKLLTEICQLAAKWDAPMEEQKVQTFVSKIVVIKQKIGSVIPTRVLLPSLESCYEKLSENKSFKGIGALMDVLAENLKNLQGPELNSNLPELTSFFLNVLKFRDGKESSLEDANEVETHVVRALTVLILKLSESSFRPLYYKLYDWAVRGEMKSERVITFYRLSSGIAHSLKSLFVLFAGQFLKNAAEILDACNITKTKDMYFDEEGKTRLLLESVLNTLDAVFTYDNQQFVNKDRFNILMQPLVDQLDNTLGGIDELVIRNEKLLTPCIVHFAIATADDALWKQMNYQILLKMRSGEPKIRLVGLHCLTEVVKKLGEDFLPLLPETVPFLAELLEDEEEGVEGACQAAIREMEKVLGEPLQKYF</sequence>
<keyword evidence="4 7" id="KW-0698">rRNA processing</keyword>
<dbReference type="Proteomes" id="UP000410492">
    <property type="component" value="Unassembled WGS sequence"/>
</dbReference>
<dbReference type="InterPro" id="IPR040191">
    <property type="entry name" value="UTP10"/>
</dbReference>
<evidence type="ECO:0000256" key="5">
    <source>
        <dbReference type="ARBA" id="ARBA00023242"/>
    </source>
</evidence>
<keyword evidence="10" id="KW-1185">Reference proteome</keyword>
<dbReference type="InterPro" id="IPR016024">
    <property type="entry name" value="ARM-type_fold"/>
</dbReference>
<dbReference type="Gene3D" id="1.25.10.10">
    <property type="entry name" value="Leucine-rich Repeat Variant"/>
    <property type="match status" value="2"/>
</dbReference>
<accession>A0A653BH01</accession>
<evidence type="ECO:0000256" key="4">
    <source>
        <dbReference type="ARBA" id="ARBA00022552"/>
    </source>
</evidence>
<dbReference type="GO" id="GO:0000462">
    <property type="term" value="P:maturation of SSU-rRNA from tricistronic rRNA transcript (SSU-rRNA, 5.8S rRNA, LSU-rRNA)"/>
    <property type="evidence" value="ECO:0007669"/>
    <property type="project" value="TreeGrafter"/>
</dbReference>
<feature type="domain" description="BP28 C-terminal" evidence="8">
    <location>
        <begin position="1732"/>
        <end position="1881"/>
    </location>
</feature>
<evidence type="ECO:0000256" key="1">
    <source>
        <dbReference type="ARBA" id="ARBA00004604"/>
    </source>
</evidence>
<dbReference type="GO" id="GO:0032040">
    <property type="term" value="C:small-subunit processome"/>
    <property type="evidence" value="ECO:0007669"/>
    <property type="project" value="TreeGrafter"/>
</dbReference>
<dbReference type="SMART" id="SM01036">
    <property type="entry name" value="BP28CT"/>
    <property type="match status" value="1"/>
</dbReference>
<keyword evidence="6 7" id="KW-0687">Ribonucleoprotein</keyword>
<comment type="subcellular location">
    <subcellularLocation>
        <location evidence="1 7">Nucleus</location>
        <location evidence="1 7">Nucleolus</location>
    </subcellularLocation>
</comment>
<keyword evidence="5 7" id="KW-0539">Nucleus</keyword>
<dbReference type="GO" id="GO:0030515">
    <property type="term" value="F:snoRNA binding"/>
    <property type="evidence" value="ECO:0007669"/>
    <property type="project" value="TreeGrafter"/>
</dbReference>
<gene>
    <name evidence="9" type="ORF">CALMAC_LOCUS894</name>
</gene>
<evidence type="ECO:0000256" key="3">
    <source>
        <dbReference type="ARBA" id="ARBA00022517"/>
    </source>
</evidence>
<dbReference type="PANTHER" id="PTHR13457">
    <property type="entry name" value="BAP28"/>
    <property type="match status" value="1"/>
</dbReference>
<evidence type="ECO:0000313" key="10">
    <source>
        <dbReference type="Proteomes" id="UP000410492"/>
    </source>
</evidence>
<dbReference type="InterPro" id="IPR056473">
    <property type="entry name" value="HEAT_Utp10/HEAT1"/>
</dbReference>
<organism evidence="9 10">
    <name type="scientific">Callosobruchus maculatus</name>
    <name type="common">Southern cowpea weevil</name>
    <name type="synonym">Pulse bruchid</name>
    <dbReference type="NCBI Taxonomy" id="64391"/>
    <lineage>
        <taxon>Eukaryota</taxon>
        <taxon>Metazoa</taxon>
        <taxon>Ecdysozoa</taxon>
        <taxon>Arthropoda</taxon>
        <taxon>Hexapoda</taxon>
        <taxon>Insecta</taxon>
        <taxon>Pterygota</taxon>
        <taxon>Neoptera</taxon>
        <taxon>Endopterygota</taxon>
        <taxon>Coleoptera</taxon>
        <taxon>Polyphaga</taxon>
        <taxon>Cucujiformia</taxon>
        <taxon>Chrysomeloidea</taxon>
        <taxon>Chrysomelidae</taxon>
        <taxon>Bruchinae</taxon>
        <taxon>Bruchini</taxon>
        <taxon>Callosobruchus</taxon>
    </lineage>
</organism>
<evidence type="ECO:0000256" key="2">
    <source>
        <dbReference type="ARBA" id="ARBA00010559"/>
    </source>
</evidence>
<dbReference type="InterPro" id="IPR022125">
    <property type="entry name" value="U3snoRNP10_N"/>
</dbReference>
<dbReference type="GO" id="GO:0030686">
    <property type="term" value="C:90S preribosome"/>
    <property type="evidence" value="ECO:0007669"/>
    <property type="project" value="TreeGrafter"/>
</dbReference>
<dbReference type="EMBL" id="CAACVG010000993">
    <property type="protein sequence ID" value="VEN34821.1"/>
    <property type="molecule type" value="Genomic_DNA"/>
</dbReference>
<comment type="similarity">
    <text evidence="2 7">Belongs to the HEATR1/UTP10 family.</text>
</comment>
<protein>
    <recommendedName>
        <fullName evidence="7">HEAT repeat-containing protein 1</fullName>
    </recommendedName>
</protein>
<dbReference type="InterPro" id="IPR012954">
    <property type="entry name" value="BP28_C_dom"/>
</dbReference>
<proteinExistence type="inferred from homology"/>
<evidence type="ECO:0000256" key="6">
    <source>
        <dbReference type="ARBA" id="ARBA00023274"/>
    </source>
</evidence>
<dbReference type="GO" id="GO:0045943">
    <property type="term" value="P:positive regulation of transcription by RNA polymerase I"/>
    <property type="evidence" value="ECO:0007669"/>
    <property type="project" value="TreeGrafter"/>
</dbReference>
<comment type="function">
    <text evidence="7">Involved in nucleolar processing of pre-18S ribosomal RNA.</text>
</comment>
<keyword evidence="3 7" id="KW-0690">Ribosome biogenesis</keyword>
<evidence type="ECO:0000256" key="7">
    <source>
        <dbReference type="RuleBase" id="RU367065"/>
    </source>
</evidence>
<evidence type="ECO:0000313" key="9">
    <source>
        <dbReference type="EMBL" id="VEN34821.1"/>
    </source>
</evidence>
<dbReference type="GO" id="GO:0034455">
    <property type="term" value="C:t-UTP complex"/>
    <property type="evidence" value="ECO:0007669"/>
    <property type="project" value="TreeGrafter"/>
</dbReference>
<dbReference type="PANTHER" id="PTHR13457:SF1">
    <property type="entry name" value="HEAT REPEAT-CONTAINING PROTEIN 1"/>
    <property type="match status" value="1"/>
</dbReference>
<dbReference type="Pfam" id="PF23243">
    <property type="entry name" value="HEAT_HEATR1"/>
    <property type="match status" value="1"/>
</dbReference>
<dbReference type="Pfam" id="PF12397">
    <property type="entry name" value="U3snoRNP10"/>
    <property type="match status" value="1"/>
</dbReference>
<dbReference type="Pfam" id="PF08146">
    <property type="entry name" value="BP28CT"/>
    <property type="match status" value="1"/>
</dbReference>
<dbReference type="SUPFAM" id="SSF48371">
    <property type="entry name" value="ARM repeat"/>
    <property type="match status" value="3"/>
</dbReference>
<name>A0A653BH01_CALMS</name>
<dbReference type="OrthoDB" id="31183at2759"/>
<reference evidence="9 10" key="1">
    <citation type="submission" date="2019-01" db="EMBL/GenBank/DDBJ databases">
        <authorList>
            <person name="Sayadi A."/>
        </authorList>
    </citation>
    <scope>NUCLEOTIDE SEQUENCE [LARGE SCALE GENOMIC DNA]</scope>
</reference>
<evidence type="ECO:0000259" key="8">
    <source>
        <dbReference type="SMART" id="SM01036"/>
    </source>
</evidence>